<protein>
    <submittedName>
        <fullName evidence="1">Uncharacterized protein</fullName>
    </submittedName>
</protein>
<gene>
    <name evidence="1" type="ORF">M0R45_028197</name>
</gene>
<evidence type="ECO:0000313" key="2">
    <source>
        <dbReference type="Proteomes" id="UP001457282"/>
    </source>
</evidence>
<accession>A0AAW1W6K0</accession>
<reference evidence="1 2" key="1">
    <citation type="journal article" date="2023" name="G3 (Bethesda)">
        <title>A chromosome-length genome assembly and annotation of blackberry (Rubus argutus, cv. 'Hillquist').</title>
        <authorList>
            <person name="Bruna T."/>
            <person name="Aryal R."/>
            <person name="Dudchenko O."/>
            <person name="Sargent D.J."/>
            <person name="Mead D."/>
            <person name="Buti M."/>
            <person name="Cavallini A."/>
            <person name="Hytonen T."/>
            <person name="Andres J."/>
            <person name="Pham M."/>
            <person name="Weisz D."/>
            <person name="Mascagni F."/>
            <person name="Usai G."/>
            <person name="Natali L."/>
            <person name="Bassil N."/>
            <person name="Fernandez G.E."/>
            <person name="Lomsadze A."/>
            <person name="Armour M."/>
            <person name="Olukolu B."/>
            <person name="Poorten T."/>
            <person name="Britton C."/>
            <person name="Davik J."/>
            <person name="Ashrafi H."/>
            <person name="Aiden E.L."/>
            <person name="Borodovsky M."/>
            <person name="Worthington M."/>
        </authorList>
    </citation>
    <scope>NUCLEOTIDE SEQUENCE [LARGE SCALE GENOMIC DNA]</scope>
    <source>
        <strain evidence="1">PI 553951</strain>
    </source>
</reference>
<proteinExistence type="predicted"/>
<dbReference type="Proteomes" id="UP001457282">
    <property type="component" value="Unassembled WGS sequence"/>
</dbReference>
<name>A0AAW1W6K0_RUBAR</name>
<organism evidence="1 2">
    <name type="scientific">Rubus argutus</name>
    <name type="common">Southern blackberry</name>
    <dbReference type="NCBI Taxonomy" id="59490"/>
    <lineage>
        <taxon>Eukaryota</taxon>
        <taxon>Viridiplantae</taxon>
        <taxon>Streptophyta</taxon>
        <taxon>Embryophyta</taxon>
        <taxon>Tracheophyta</taxon>
        <taxon>Spermatophyta</taxon>
        <taxon>Magnoliopsida</taxon>
        <taxon>eudicotyledons</taxon>
        <taxon>Gunneridae</taxon>
        <taxon>Pentapetalae</taxon>
        <taxon>rosids</taxon>
        <taxon>fabids</taxon>
        <taxon>Rosales</taxon>
        <taxon>Rosaceae</taxon>
        <taxon>Rosoideae</taxon>
        <taxon>Rosoideae incertae sedis</taxon>
        <taxon>Rubus</taxon>
    </lineage>
</organism>
<dbReference type="EMBL" id="JBEDUW010000006">
    <property type="protein sequence ID" value="KAK9919611.1"/>
    <property type="molecule type" value="Genomic_DNA"/>
</dbReference>
<dbReference type="AlphaFoldDB" id="A0AAW1W6K0"/>
<sequence length="83" mass="9102">MADANGNAMEANGEFLHHCYCPSLQFCSFSMMGMIGSCCSSSLMSWWKQKDGTISVASAFAAHQEAVQDRDHKFLTQSSSRSL</sequence>
<evidence type="ECO:0000313" key="1">
    <source>
        <dbReference type="EMBL" id="KAK9919611.1"/>
    </source>
</evidence>
<keyword evidence="2" id="KW-1185">Reference proteome</keyword>
<comment type="caution">
    <text evidence="1">The sequence shown here is derived from an EMBL/GenBank/DDBJ whole genome shotgun (WGS) entry which is preliminary data.</text>
</comment>